<dbReference type="RefSeq" id="WP_057750123.1">
    <property type="nucleotide sequence ID" value="NZ_LJYG01000088.1"/>
</dbReference>
<dbReference type="OrthoDB" id="7463826at2"/>
<reference evidence="1 2" key="1">
    <citation type="submission" date="2015-09" db="EMBL/GenBank/DDBJ databases">
        <title>Draft Genome Sequence of Bradyrhizobium manausense Strain BR 3351T, a Novel Symbiotic Nitrogen-Fixing Alphaproteobacterium Isolated from Brazilian Amazon Rain Forest.</title>
        <authorList>
            <person name="De Araujo J.L."/>
            <person name="Zilli J.E."/>
        </authorList>
    </citation>
    <scope>NUCLEOTIDE SEQUENCE [LARGE SCALE GENOMIC DNA]</scope>
    <source>
        <strain evidence="1 2">BR3351</strain>
    </source>
</reference>
<protein>
    <recommendedName>
        <fullName evidence="3">CobQ/CobB/MinD/ParA nucleotide binding domain-containing protein</fullName>
    </recommendedName>
</protein>
<dbReference type="EMBL" id="LJYG01000088">
    <property type="protein sequence ID" value="KRQ09637.1"/>
    <property type="molecule type" value="Genomic_DNA"/>
</dbReference>
<organism evidence="1 2">
    <name type="scientific">Bradyrhizobium manausense</name>
    <dbReference type="NCBI Taxonomy" id="989370"/>
    <lineage>
        <taxon>Bacteria</taxon>
        <taxon>Pseudomonadati</taxon>
        <taxon>Pseudomonadota</taxon>
        <taxon>Alphaproteobacteria</taxon>
        <taxon>Hyphomicrobiales</taxon>
        <taxon>Nitrobacteraceae</taxon>
        <taxon>Bradyrhizobium</taxon>
    </lineage>
</organism>
<accession>A0A0R3DQM9</accession>
<proteinExistence type="predicted"/>
<evidence type="ECO:0008006" key="3">
    <source>
        <dbReference type="Google" id="ProtNLM"/>
    </source>
</evidence>
<gene>
    <name evidence="1" type="ORF">AOQ71_20670</name>
</gene>
<dbReference type="SUPFAM" id="SSF52540">
    <property type="entry name" value="P-loop containing nucleoside triphosphate hydrolases"/>
    <property type="match status" value="1"/>
</dbReference>
<evidence type="ECO:0000313" key="1">
    <source>
        <dbReference type="EMBL" id="KRQ09637.1"/>
    </source>
</evidence>
<dbReference type="InterPro" id="IPR027417">
    <property type="entry name" value="P-loop_NTPase"/>
</dbReference>
<dbReference type="Gene3D" id="3.40.50.300">
    <property type="entry name" value="P-loop containing nucleotide triphosphate hydrolases"/>
    <property type="match status" value="1"/>
</dbReference>
<dbReference type="STRING" id="989370.AOQ71_20670"/>
<name>A0A0R3DQM9_9BRAD</name>
<dbReference type="AlphaFoldDB" id="A0A0R3DQM9"/>
<dbReference type="Proteomes" id="UP000051936">
    <property type="component" value="Unassembled WGS sequence"/>
</dbReference>
<comment type="caution">
    <text evidence="1">The sequence shown here is derived from an EMBL/GenBank/DDBJ whole genome shotgun (WGS) entry which is preliminary data.</text>
</comment>
<evidence type="ECO:0000313" key="2">
    <source>
        <dbReference type="Proteomes" id="UP000051936"/>
    </source>
</evidence>
<sequence length="249" mass="27677">MVKPVVIVVGADKGGVGKTTVSRTLLDYFSANNVQTRAFDTESPRGTLKRFHPAITEIVDMTRTADQMKIFDTLNSSLSVTVIDVRAGLMSPALASLRDIGFLEAARSGQLTFAVFHVLGSSIASLDEIAETSDFMAGAKYYLVKNFINDTQFFQWDQSTYDSYFKRIKDATDLTIPKLNEMAYEQVEVSSVPFVNFVANKGLHDDAANFSFVLRGYVRHWLANVWSEYDRINLTDLAGAKSVTRAGER</sequence>
<keyword evidence="2" id="KW-1185">Reference proteome</keyword>